<evidence type="ECO:0000256" key="13">
    <source>
        <dbReference type="ARBA" id="ARBA00022679"/>
    </source>
</evidence>
<evidence type="ECO:0000313" key="27">
    <source>
        <dbReference type="Proteomes" id="UP000178912"/>
    </source>
</evidence>
<dbReference type="AlphaFoldDB" id="A0A1E1L763"/>
<dbReference type="GO" id="GO:0005740">
    <property type="term" value="C:mitochondrial envelope"/>
    <property type="evidence" value="ECO:0007669"/>
    <property type="project" value="TreeGrafter"/>
</dbReference>
<dbReference type="Pfam" id="PF00809">
    <property type="entry name" value="Pterin_bind"/>
    <property type="match status" value="1"/>
</dbReference>
<dbReference type="GO" id="GO:0003848">
    <property type="term" value="F:2-amino-4-hydroxy-6-hydroxymethyldihydropteridine diphosphokinase activity"/>
    <property type="evidence" value="ECO:0007669"/>
    <property type="project" value="UniProtKB-EC"/>
</dbReference>
<dbReference type="PANTHER" id="PTHR20941">
    <property type="entry name" value="FOLATE SYNTHESIS PROTEINS"/>
    <property type="match status" value="1"/>
</dbReference>
<comment type="pathway">
    <text evidence="5">Cofactor biosynthesis; tetrahydrofolate biosynthesis; 7,8-dihydrofolate from 2-amino-4-hydroxy-6-hydroxymethyl-7,8-dihydropteridine diphosphate and 4-aminobenzoate: step 1/2.</text>
</comment>
<keyword evidence="15" id="KW-0547">Nucleotide-binding</keyword>
<reference evidence="27" key="1">
    <citation type="submission" date="2016-03" db="EMBL/GenBank/DDBJ databases">
        <authorList>
            <person name="Guldener U."/>
        </authorList>
    </citation>
    <scope>NUCLEOTIDE SEQUENCE [LARGE SCALE GENOMIC DNA]</scope>
    <source>
        <strain evidence="27">04CH-RAC-A.6.1</strain>
    </source>
</reference>
<dbReference type="NCBIfam" id="TIGR01498">
    <property type="entry name" value="folK"/>
    <property type="match status" value="1"/>
</dbReference>
<evidence type="ECO:0000256" key="23">
    <source>
        <dbReference type="ARBA" id="ARBA00067568"/>
    </source>
</evidence>
<keyword evidence="16" id="KW-0418">Kinase</keyword>
<dbReference type="GO" id="GO:0016301">
    <property type="term" value="F:kinase activity"/>
    <property type="evidence" value="ECO:0007669"/>
    <property type="project" value="UniProtKB-KW"/>
</dbReference>
<keyword evidence="19" id="KW-0289">Folate biosynthesis</keyword>
<comment type="catalytic activity">
    <reaction evidence="3">
        <text>7,8-dihydroneopterin = 6-hydroxymethyl-7,8-dihydropterin + glycolaldehyde</text>
        <dbReference type="Rhea" id="RHEA:10540"/>
        <dbReference type="ChEBI" id="CHEBI:17001"/>
        <dbReference type="ChEBI" id="CHEBI:17071"/>
        <dbReference type="ChEBI" id="CHEBI:44841"/>
        <dbReference type="EC" id="4.1.2.25"/>
    </reaction>
</comment>
<evidence type="ECO:0000256" key="12">
    <source>
        <dbReference type="ARBA" id="ARBA00013253"/>
    </source>
</evidence>
<dbReference type="FunFam" id="3.20.20.20:FF:000006">
    <property type="entry name" value="Dihydropteroate synthase"/>
    <property type="match status" value="1"/>
</dbReference>
<dbReference type="Proteomes" id="UP000178912">
    <property type="component" value="Unassembled WGS sequence"/>
</dbReference>
<comment type="catalytic activity">
    <reaction evidence="1">
        <text>(7,8-dihydropterin-6-yl)methyl diphosphate + 4-aminobenzoate = 7,8-dihydropteroate + diphosphate</text>
        <dbReference type="Rhea" id="RHEA:19949"/>
        <dbReference type="ChEBI" id="CHEBI:17836"/>
        <dbReference type="ChEBI" id="CHEBI:17839"/>
        <dbReference type="ChEBI" id="CHEBI:33019"/>
        <dbReference type="ChEBI" id="CHEBI:72950"/>
        <dbReference type="EC" id="2.5.1.15"/>
    </reaction>
</comment>
<accession>A0A1E1L763</accession>
<evidence type="ECO:0000259" key="25">
    <source>
        <dbReference type="PROSITE" id="PS50972"/>
    </source>
</evidence>
<keyword evidence="17" id="KW-0067">ATP-binding</keyword>
<dbReference type="UniPathway" id="UPA00077">
    <property type="reaction ID" value="UER00155"/>
</dbReference>
<evidence type="ECO:0000256" key="14">
    <source>
        <dbReference type="ARBA" id="ARBA00022723"/>
    </source>
</evidence>
<dbReference type="OrthoDB" id="615426at2759"/>
<dbReference type="GO" id="GO:0005524">
    <property type="term" value="F:ATP binding"/>
    <property type="evidence" value="ECO:0007669"/>
    <property type="project" value="UniProtKB-KW"/>
</dbReference>
<evidence type="ECO:0000256" key="9">
    <source>
        <dbReference type="ARBA" id="ARBA00009951"/>
    </source>
</evidence>
<evidence type="ECO:0000256" key="22">
    <source>
        <dbReference type="ARBA" id="ARBA00061548"/>
    </source>
</evidence>
<comment type="similarity">
    <text evidence="22">In the central section; belongs to the HPPK family.</text>
</comment>
<evidence type="ECO:0000256" key="21">
    <source>
        <dbReference type="ARBA" id="ARBA00058009"/>
    </source>
</evidence>
<dbReference type="Gene3D" id="3.20.20.20">
    <property type="entry name" value="Dihydropteroate synthase-like"/>
    <property type="match status" value="1"/>
</dbReference>
<dbReference type="EC" id="2.7.6.3" evidence="12"/>
<name>A0A1E1L763_9HELO</name>
<dbReference type="InterPro" id="IPR000489">
    <property type="entry name" value="Pterin-binding_dom"/>
</dbReference>
<dbReference type="InterPro" id="IPR000550">
    <property type="entry name" value="Hppk"/>
</dbReference>
<comment type="function">
    <text evidence="21">Catalyzes three sequential steps of tetrahydrofolate biosynthesis.</text>
</comment>
<dbReference type="EMBL" id="FJUX01000084">
    <property type="protein sequence ID" value="CZT06253.1"/>
    <property type="molecule type" value="Genomic_DNA"/>
</dbReference>
<evidence type="ECO:0000256" key="8">
    <source>
        <dbReference type="ARBA" id="ARBA00009640"/>
    </source>
</evidence>
<dbReference type="PANTHER" id="PTHR20941:SF1">
    <property type="entry name" value="FOLIC ACID SYNTHESIS PROTEIN FOL1"/>
    <property type="match status" value="1"/>
</dbReference>
<dbReference type="InterPro" id="IPR035907">
    <property type="entry name" value="Hppk_sf"/>
</dbReference>
<dbReference type="CDD" id="cd00483">
    <property type="entry name" value="HPPK"/>
    <property type="match status" value="1"/>
</dbReference>
<dbReference type="GO" id="GO:0046872">
    <property type="term" value="F:metal ion binding"/>
    <property type="evidence" value="ECO:0007669"/>
    <property type="project" value="UniProtKB-KW"/>
</dbReference>
<dbReference type="SUPFAM" id="SSF55083">
    <property type="entry name" value="6-hydroxymethyl-7,8-dihydropterin pyrophosphokinase, HPPK"/>
    <property type="match status" value="1"/>
</dbReference>
<keyword evidence="27" id="KW-1185">Reference proteome</keyword>
<keyword evidence="13" id="KW-0808">Transferase</keyword>
<evidence type="ECO:0000256" key="10">
    <source>
        <dbReference type="ARBA" id="ARBA00012458"/>
    </source>
</evidence>
<dbReference type="GO" id="GO:0046656">
    <property type="term" value="P:folic acid biosynthetic process"/>
    <property type="evidence" value="ECO:0007669"/>
    <property type="project" value="UniProtKB-KW"/>
</dbReference>
<comment type="catalytic activity">
    <reaction evidence="2">
        <text>6-hydroxymethyl-7,8-dihydropterin + ATP = (7,8-dihydropterin-6-yl)methyl diphosphate + AMP + H(+)</text>
        <dbReference type="Rhea" id="RHEA:11412"/>
        <dbReference type="ChEBI" id="CHEBI:15378"/>
        <dbReference type="ChEBI" id="CHEBI:30616"/>
        <dbReference type="ChEBI" id="CHEBI:44841"/>
        <dbReference type="ChEBI" id="CHEBI:72950"/>
        <dbReference type="ChEBI" id="CHEBI:456215"/>
        <dbReference type="EC" id="2.7.6.3"/>
    </reaction>
</comment>
<dbReference type="GO" id="GO:0004156">
    <property type="term" value="F:dihydropteroate synthase activity"/>
    <property type="evidence" value="ECO:0007669"/>
    <property type="project" value="UniProtKB-EC"/>
</dbReference>
<evidence type="ECO:0000256" key="11">
    <source>
        <dbReference type="ARBA" id="ARBA00013043"/>
    </source>
</evidence>
<dbReference type="Gene3D" id="3.30.70.560">
    <property type="entry name" value="7,8-Dihydro-6-hydroxymethylpterin-pyrophosphokinase HPPK"/>
    <property type="match status" value="1"/>
</dbReference>
<keyword evidence="18" id="KW-0460">Magnesium</keyword>
<dbReference type="PROSITE" id="PS00794">
    <property type="entry name" value="HPPK"/>
    <property type="match status" value="1"/>
</dbReference>
<comment type="similarity">
    <text evidence="8">In the N-terminal section; belongs to the DHNA family.</text>
</comment>
<comment type="similarity">
    <text evidence="9">In the C-terminal section; belongs to the DHPS family.</text>
</comment>
<sequence length="549" mass="60177">MRSMRAFRALGSLGGRALKSKTLGPKSAFNIPRSAISSSTQKGQSLSTDAVKTTLWTPHSLKVSASSNETSDTSSTLKSVKTPRKHLAYIALGSNLGNRIEWIEKACNLMEERGLNIKRTSGLWETEPMYVKDQDQFLNGVAEVETSLEPIALLDALQSIENFLGRVKVVDKGPRNIDLDILLYDDQLVGHPRLTIPHILMREREFVLRPLAELIPGKALDSKNPWKVTQDYLNDLPPTDSPMTTVTPLCPNMEPLRGLDSQRKTRIMAIFNATNDSFSNDLKQGASDEPTTQYDIIEQAIKTFWSQFMDVKPYTLWTNAIIDIGGQSTAPKAPEVSPGEEKARVLQAIQSIPSRMNRNISVDTYRASVAEAAVNAGATIINDVSAGTMDPAMLPTMAKLGVTVILMHMRGTPQTMSSLTYYPNGLIPTIASELLERVAAAEAAGIRRWRIILDPGIGFAKSASQNLEILRRFEELRDWPGLRGLPWLLGSSRKGFIGKITGVEKPSERVWGTAATVVAAVQGGADIVRVHDVGEMGQVASMADAIWRS</sequence>
<evidence type="ECO:0000256" key="6">
    <source>
        <dbReference type="ARBA" id="ARBA00005013"/>
    </source>
</evidence>
<evidence type="ECO:0000313" key="26">
    <source>
        <dbReference type="EMBL" id="CZT06253.1"/>
    </source>
</evidence>
<evidence type="ECO:0000256" key="15">
    <source>
        <dbReference type="ARBA" id="ARBA00022741"/>
    </source>
</evidence>
<evidence type="ECO:0000256" key="17">
    <source>
        <dbReference type="ARBA" id="ARBA00022840"/>
    </source>
</evidence>
<evidence type="ECO:0000256" key="16">
    <source>
        <dbReference type="ARBA" id="ARBA00022777"/>
    </source>
</evidence>
<evidence type="ECO:0000256" key="4">
    <source>
        <dbReference type="ARBA" id="ARBA00001946"/>
    </source>
</evidence>
<dbReference type="InterPro" id="IPR006390">
    <property type="entry name" value="DHP_synth_dom"/>
</dbReference>
<proteinExistence type="inferred from homology"/>
<dbReference type="PROSITE" id="PS50972">
    <property type="entry name" value="PTERIN_BINDING"/>
    <property type="match status" value="1"/>
</dbReference>
<evidence type="ECO:0000256" key="24">
    <source>
        <dbReference type="ARBA" id="ARBA00068111"/>
    </source>
</evidence>
<organism evidence="26 27">
    <name type="scientific">Rhynchosporium agropyri</name>
    <dbReference type="NCBI Taxonomy" id="914238"/>
    <lineage>
        <taxon>Eukaryota</taxon>
        <taxon>Fungi</taxon>
        <taxon>Dikarya</taxon>
        <taxon>Ascomycota</taxon>
        <taxon>Pezizomycotina</taxon>
        <taxon>Leotiomycetes</taxon>
        <taxon>Helotiales</taxon>
        <taxon>Ploettnerulaceae</taxon>
        <taxon>Rhynchosporium</taxon>
    </lineage>
</organism>
<comment type="pathway">
    <text evidence="6">Cofactor biosynthesis; tetrahydrofolate biosynthesis; 2-amino-4-hydroxy-6-hydroxymethyl-7,8-dihydropteridine diphosphate from 7,8-dihydroneopterin triphosphate: step 3/4.</text>
</comment>
<protein>
    <recommendedName>
        <fullName evidence="23">Folic acid synthesis protein FOL1</fullName>
        <ecNumber evidence="10">2.5.1.15</ecNumber>
        <ecNumber evidence="12">2.7.6.3</ecNumber>
        <ecNumber evidence="11">4.1.2.25</ecNumber>
    </recommendedName>
    <alternativeName>
        <fullName evidence="24">Folic acid synthesis protein fol1</fullName>
    </alternativeName>
</protein>
<evidence type="ECO:0000256" key="20">
    <source>
        <dbReference type="ARBA" id="ARBA00023268"/>
    </source>
</evidence>
<keyword evidence="14" id="KW-0479">Metal-binding</keyword>
<dbReference type="EC" id="4.1.2.25" evidence="11"/>
<dbReference type="NCBIfam" id="TIGR01496">
    <property type="entry name" value="DHPS"/>
    <property type="match status" value="1"/>
</dbReference>
<comment type="pathway">
    <text evidence="7">Cofactor biosynthesis; tetrahydrofolate biosynthesis; 2-amino-4-hydroxy-6-hydroxymethyl-7,8-dihydropteridine diphosphate from 7,8-dihydroneopterin triphosphate: step 4/4.</text>
</comment>
<dbReference type="SUPFAM" id="SSF51717">
    <property type="entry name" value="Dihydropteroate synthetase-like"/>
    <property type="match status" value="1"/>
</dbReference>
<evidence type="ECO:0000256" key="2">
    <source>
        <dbReference type="ARBA" id="ARBA00000198"/>
    </source>
</evidence>
<evidence type="ECO:0000256" key="1">
    <source>
        <dbReference type="ARBA" id="ARBA00000012"/>
    </source>
</evidence>
<evidence type="ECO:0000256" key="19">
    <source>
        <dbReference type="ARBA" id="ARBA00022909"/>
    </source>
</evidence>
<dbReference type="GO" id="GO:0046654">
    <property type="term" value="P:tetrahydrofolate biosynthetic process"/>
    <property type="evidence" value="ECO:0007669"/>
    <property type="project" value="UniProtKB-UniPathway"/>
</dbReference>
<dbReference type="InterPro" id="IPR045031">
    <property type="entry name" value="DHP_synth-like"/>
</dbReference>
<dbReference type="GO" id="GO:0004150">
    <property type="term" value="F:dihydroneopterin aldolase activity"/>
    <property type="evidence" value="ECO:0007669"/>
    <property type="project" value="UniProtKB-EC"/>
</dbReference>
<feature type="domain" description="Pterin-binding" evidence="25">
    <location>
        <begin position="265"/>
        <end position="541"/>
    </location>
</feature>
<dbReference type="EC" id="2.5.1.15" evidence="10"/>
<evidence type="ECO:0000256" key="3">
    <source>
        <dbReference type="ARBA" id="ARBA00001353"/>
    </source>
</evidence>
<keyword evidence="20" id="KW-0511">Multifunctional enzyme</keyword>
<dbReference type="Pfam" id="PF01288">
    <property type="entry name" value="HPPK"/>
    <property type="match status" value="1"/>
</dbReference>
<dbReference type="InterPro" id="IPR011005">
    <property type="entry name" value="Dihydropteroate_synth-like_sf"/>
</dbReference>
<dbReference type="CDD" id="cd00739">
    <property type="entry name" value="DHPS"/>
    <property type="match status" value="1"/>
</dbReference>
<evidence type="ECO:0000256" key="5">
    <source>
        <dbReference type="ARBA" id="ARBA00004763"/>
    </source>
</evidence>
<gene>
    <name evidence="26" type="ORF">RAG0_12043</name>
</gene>
<comment type="cofactor">
    <cofactor evidence="4">
        <name>Mg(2+)</name>
        <dbReference type="ChEBI" id="CHEBI:18420"/>
    </cofactor>
</comment>
<evidence type="ECO:0000256" key="7">
    <source>
        <dbReference type="ARBA" id="ARBA00005051"/>
    </source>
</evidence>
<evidence type="ECO:0000256" key="18">
    <source>
        <dbReference type="ARBA" id="ARBA00022842"/>
    </source>
</evidence>